<accession>A0A1Y6D0X9</accession>
<dbReference type="InterPro" id="IPR019253">
    <property type="entry name" value="DUF2244_TM"/>
</dbReference>
<keyword evidence="1" id="KW-0812">Transmembrane</keyword>
<organism evidence="2 3">
    <name type="scientific">Methylomagnum ishizawai</name>
    <dbReference type="NCBI Taxonomy" id="1760988"/>
    <lineage>
        <taxon>Bacteria</taxon>
        <taxon>Pseudomonadati</taxon>
        <taxon>Pseudomonadota</taxon>
        <taxon>Gammaproteobacteria</taxon>
        <taxon>Methylococcales</taxon>
        <taxon>Methylococcaceae</taxon>
        <taxon>Methylomagnum</taxon>
    </lineage>
</organism>
<feature type="transmembrane region" description="Helical" evidence="1">
    <location>
        <begin position="33"/>
        <end position="51"/>
    </location>
</feature>
<evidence type="ECO:0000256" key="1">
    <source>
        <dbReference type="SAM" id="Phobius"/>
    </source>
</evidence>
<keyword evidence="3" id="KW-1185">Reference proteome</keyword>
<keyword evidence="1" id="KW-0472">Membrane</keyword>
<evidence type="ECO:0000313" key="2">
    <source>
        <dbReference type="EMBL" id="SMF93635.1"/>
    </source>
</evidence>
<gene>
    <name evidence="2" type="ORF">SAMN02949497_0922</name>
</gene>
<keyword evidence="1" id="KW-1133">Transmembrane helix</keyword>
<sequence>MAMVESEQDDSGGGRRLILRPNASLDRRDARRLLCAVALVMAGIAIGFASLGLWPVLPFSGAEWLLLVYCFRLSFKASTLQEVITVTEATVLLEKGRNQPEQTYRFQRAWVALDWVKSPIPGHPSSLFLRLHGKAIEIGRFLAESERERLAHELRQILRDGK</sequence>
<dbReference type="Pfam" id="PF10003">
    <property type="entry name" value="DUF2244"/>
    <property type="match status" value="1"/>
</dbReference>
<dbReference type="EMBL" id="FXAM01000001">
    <property type="protein sequence ID" value="SMF93635.1"/>
    <property type="molecule type" value="Genomic_DNA"/>
</dbReference>
<dbReference type="STRING" id="1760988.SAMN02949497_0922"/>
<reference evidence="2 3" key="1">
    <citation type="submission" date="2016-12" db="EMBL/GenBank/DDBJ databases">
        <authorList>
            <person name="Song W.-J."/>
            <person name="Kurnit D.M."/>
        </authorList>
    </citation>
    <scope>NUCLEOTIDE SEQUENCE [LARGE SCALE GENOMIC DNA]</scope>
    <source>
        <strain evidence="2 3">175</strain>
    </source>
</reference>
<dbReference type="Proteomes" id="UP000192923">
    <property type="component" value="Unassembled WGS sequence"/>
</dbReference>
<evidence type="ECO:0000313" key="3">
    <source>
        <dbReference type="Proteomes" id="UP000192923"/>
    </source>
</evidence>
<proteinExistence type="predicted"/>
<dbReference type="AlphaFoldDB" id="A0A1Y6D0X9"/>
<name>A0A1Y6D0X9_9GAMM</name>
<protein>
    <submittedName>
        <fullName evidence="2">Uncharacterized membrane protein</fullName>
    </submittedName>
</protein>